<feature type="compositionally biased region" description="Basic and acidic residues" evidence="1">
    <location>
        <begin position="37"/>
        <end position="48"/>
    </location>
</feature>
<evidence type="ECO:0000256" key="1">
    <source>
        <dbReference type="SAM" id="MobiDB-lite"/>
    </source>
</evidence>
<protein>
    <submittedName>
        <fullName evidence="2">Uncharacterized protein</fullName>
    </submittedName>
</protein>
<name>A0A286UF35_9AGAM</name>
<organism evidence="2 3">
    <name type="scientific">Pyrrhoderma noxium</name>
    <dbReference type="NCBI Taxonomy" id="2282107"/>
    <lineage>
        <taxon>Eukaryota</taxon>
        <taxon>Fungi</taxon>
        <taxon>Dikarya</taxon>
        <taxon>Basidiomycota</taxon>
        <taxon>Agaricomycotina</taxon>
        <taxon>Agaricomycetes</taxon>
        <taxon>Hymenochaetales</taxon>
        <taxon>Hymenochaetaceae</taxon>
        <taxon>Pyrrhoderma</taxon>
    </lineage>
</organism>
<evidence type="ECO:0000313" key="2">
    <source>
        <dbReference type="EMBL" id="PAV18200.1"/>
    </source>
</evidence>
<dbReference type="InParanoid" id="A0A286UF35"/>
<dbReference type="Proteomes" id="UP000217199">
    <property type="component" value="Unassembled WGS sequence"/>
</dbReference>
<proteinExistence type="predicted"/>
<feature type="region of interest" description="Disordered" evidence="1">
    <location>
        <begin position="36"/>
        <end position="56"/>
    </location>
</feature>
<evidence type="ECO:0000313" key="3">
    <source>
        <dbReference type="Proteomes" id="UP000217199"/>
    </source>
</evidence>
<gene>
    <name evidence="2" type="ORF">PNOK_0668600</name>
</gene>
<keyword evidence="3" id="KW-1185">Reference proteome</keyword>
<dbReference type="AlphaFoldDB" id="A0A286UF35"/>
<comment type="caution">
    <text evidence="2">The sequence shown here is derived from an EMBL/GenBank/DDBJ whole genome shotgun (WGS) entry which is preliminary data.</text>
</comment>
<dbReference type="EMBL" id="NBII01000006">
    <property type="protein sequence ID" value="PAV18200.1"/>
    <property type="molecule type" value="Genomic_DNA"/>
</dbReference>
<sequence length="242" mass="26351">MSPVLRPSLYLGLERVPEVKLLLSAERILSFNNPSHVHQDNSTDDHTAYKGGGNDSLSMGNVHVPGDLGVSSTSFSAKTRSFVIPKRTITLTSLYPDESILELNEGWVYVSPWHTALLEFDFSVMNLTVSLPGKTGQSSTVENYKLRKCAVAAYFPTLDGLIASNRLLTIEGPASMKLISQLYLLEGSEVFTGLTWSKWAAWKNESHSQADPGKLGIAHGIQSTTDMFSCSELLKGTLLASA</sequence>
<reference evidence="2 3" key="1">
    <citation type="journal article" date="2017" name="Mol. Ecol.">
        <title>Comparative and population genomic landscape of Phellinus noxius: A hypervariable fungus causing root rot in trees.</title>
        <authorList>
            <person name="Chung C.L."/>
            <person name="Lee T.J."/>
            <person name="Akiba M."/>
            <person name="Lee H.H."/>
            <person name="Kuo T.H."/>
            <person name="Liu D."/>
            <person name="Ke H.M."/>
            <person name="Yokoi T."/>
            <person name="Roa M.B."/>
            <person name="Lu M.J."/>
            <person name="Chang Y.Y."/>
            <person name="Ann P.J."/>
            <person name="Tsai J.N."/>
            <person name="Chen C.Y."/>
            <person name="Tzean S.S."/>
            <person name="Ota Y."/>
            <person name="Hattori T."/>
            <person name="Sahashi N."/>
            <person name="Liou R.F."/>
            <person name="Kikuchi T."/>
            <person name="Tsai I.J."/>
        </authorList>
    </citation>
    <scope>NUCLEOTIDE SEQUENCE [LARGE SCALE GENOMIC DNA]</scope>
    <source>
        <strain evidence="2 3">FFPRI411160</strain>
    </source>
</reference>
<accession>A0A286UF35</accession>
<dbReference type="OrthoDB" id="3350619at2759"/>